<dbReference type="Pfam" id="PF02449">
    <property type="entry name" value="Glyco_hydro_42"/>
    <property type="match status" value="1"/>
</dbReference>
<proteinExistence type="inferred from homology"/>
<dbReference type="InterPro" id="IPR013780">
    <property type="entry name" value="Glyco_hydro_b"/>
</dbReference>
<evidence type="ECO:0000256" key="9">
    <source>
        <dbReference type="PIRSR" id="PIRSR001084-1"/>
    </source>
</evidence>
<dbReference type="Gene3D" id="2.60.40.1180">
    <property type="entry name" value="Golgi alpha-mannosidase II"/>
    <property type="match status" value="1"/>
</dbReference>
<dbReference type="Pfam" id="PF08533">
    <property type="entry name" value="Glyco_hydro_42C"/>
    <property type="match status" value="1"/>
</dbReference>
<evidence type="ECO:0000256" key="1">
    <source>
        <dbReference type="ARBA" id="ARBA00001412"/>
    </source>
</evidence>
<dbReference type="Gene3D" id="3.20.20.80">
    <property type="entry name" value="Glycosidases"/>
    <property type="match status" value="1"/>
</dbReference>
<feature type="binding site" evidence="10">
    <location>
        <position position="141"/>
    </location>
    <ligand>
        <name>substrate</name>
    </ligand>
</feature>
<dbReference type="RefSeq" id="WP_147160909.1">
    <property type="nucleotide sequence ID" value="NZ_BJYR01000024.1"/>
</dbReference>
<feature type="domain" description="Beta-galactosidase C-terminal" evidence="13">
    <location>
        <begin position="603"/>
        <end position="648"/>
    </location>
</feature>
<keyword evidence="15" id="KW-1185">Reference proteome</keyword>
<evidence type="ECO:0000256" key="2">
    <source>
        <dbReference type="ARBA" id="ARBA00005940"/>
    </source>
</evidence>
<gene>
    <name evidence="14" type="primary">lacZ2</name>
    <name evidence="14" type="ORF">NSE01_34310</name>
</gene>
<dbReference type="InterPro" id="IPR013739">
    <property type="entry name" value="Beta_galactosidase_C"/>
</dbReference>
<dbReference type="PANTHER" id="PTHR36447">
    <property type="entry name" value="BETA-GALACTOSIDASE GANA"/>
    <property type="match status" value="1"/>
</dbReference>
<protein>
    <recommendedName>
        <fullName evidence="3 8">Beta-galactosidase</fullName>
        <shortName evidence="8">Beta-gal</shortName>
        <ecNumber evidence="3 8">3.2.1.23</ecNumber>
    </recommendedName>
</protein>
<feature type="binding site" evidence="10">
    <location>
        <position position="324"/>
    </location>
    <ligand>
        <name>substrate</name>
    </ligand>
</feature>
<dbReference type="Proteomes" id="UP000321464">
    <property type="component" value="Unassembled WGS sequence"/>
</dbReference>
<evidence type="ECO:0000256" key="6">
    <source>
        <dbReference type="ARBA" id="ARBA00022833"/>
    </source>
</evidence>
<evidence type="ECO:0000256" key="10">
    <source>
        <dbReference type="PIRSR" id="PIRSR001084-2"/>
    </source>
</evidence>
<dbReference type="EC" id="3.2.1.23" evidence="3 8"/>
<dbReference type="EMBL" id="BJYR01000024">
    <property type="protein sequence ID" value="GEO01599.1"/>
    <property type="molecule type" value="Genomic_DNA"/>
</dbReference>
<feature type="domain" description="Glycoside hydrolase family 42 N-terminal" evidence="11">
    <location>
        <begin position="5"/>
        <end position="393"/>
    </location>
</feature>
<feature type="active site" description="Nucleophile" evidence="9">
    <location>
        <position position="316"/>
    </location>
</feature>
<dbReference type="Pfam" id="PF08532">
    <property type="entry name" value="Glyco_hydro_42M"/>
    <property type="match status" value="1"/>
</dbReference>
<dbReference type="SUPFAM" id="SSF51011">
    <property type="entry name" value="Glycosyl hydrolase domain"/>
    <property type="match status" value="1"/>
</dbReference>
<sequence>MLGVCYYPEHWPEAWWEEDARRMAALGLTYVRIAEFAWSRIEPDPGRFEWDWLDRAIETLGKAGLKVVMCTPTATPPKWLIDLYPEILPVDPETGRTRGFGSRRHTDFSSPVWHREAMRISTAVAERYGENPYVAGWQTDNELCCHDTAISASPAAHAGFRTWCREQYGDIAALNAAWGNVFWSMEYRSFDEIEMPVGAVTETSPAHRMAWRRYSSDMVVRFHADMIAIIRAHAPGRWVTHNFIPMPETGVDNHALAADLDFAAYDNYPLGRADLALAKSTADEFAPLMRTGHPDFQGILFDQTRGLTGRPFWVMEQQPGPVNWANHNPRPAPGMVRLWSWEAFAHGAAVVSFFRWRQAPYAQEQMHAGLLRPDCTHAEAWPEVEQLHAELSAIDLPAPTKAPVAIIVDHESDWLGQIEQQGRGYNYQKILTAWYGTTRRLGLDVDFVAPGADLAGYAMVLVPALALPTVEAAARLQAADGLVLIGPRSGAKTHDVTIPEGLAPGRLRPLMPIRVLAVETLRPDCPGSIAIGNASYASGLWRETIEPGECTVLGRYEDGAPAVVRHGKVHYLATLVEDAALDAIVAAMATEAGVETTPLNGMLRIRRRGNLTFAINYGAEPAEAPAPEGAEFLLGTRTVAPRDLSIWRAA</sequence>
<evidence type="ECO:0000256" key="5">
    <source>
        <dbReference type="ARBA" id="ARBA00022801"/>
    </source>
</evidence>
<dbReference type="GO" id="GO:0006012">
    <property type="term" value="P:galactose metabolic process"/>
    <property type="evidence" value="ECO:0007669"/>
    <property type="project" value="InterPro"/>
</dbReference>
<reference evidence="14 15" key="1">
    <citation type="submission" date="2019-07" db="EMBL/GenBank/DDBJ databases">
        <title>Whole genome shotgun sequence of Novosphingobium sediminis NBRC 106119.</title>
        <authorList>
            <person name="Hosoyama A."/>
            <person name="Uohara A."/>
            <person name="Ohji S."/>
            <person name="Ichikawa N."/>
        </authorList>
    </citation>
    <scope>NUCLEOTIDE SEQUENCE [LARGE SCALE GENOMIC DNA]</scope>
    <source>
        <strain evidence="14 15">NBRC 106119</strain>
    </source>
</reference>
<comment type="catalytic activity">
    <reaction evidence="1 8">
        <text>Hydrolysis of terminal non-reducing beta-D-galactose residues in beta-D-galactosides.</text>
        <dbReference type="EC" id="3.2.1.23"/>
    </reaction>
</comment>
<evidence type="ECO:0000259" key="13">
    <source>
        <dbReference type="Pfam" id="PF08533"/>
    </source>
</evidence>
<organism evidence="14 15">
    <name type="scientific">Novosphingobium sediminis</name>
    <dbReference type="NCBI Taxonomy" id="707214"/>
    <lineage>
        <taxon>Bacteria</taxon>
        <taxon>Pseudomonadati</taxon>
        <taxon>Pseudomonadota</taxon>
        <taxon>Alphaproteobacteria</taxon>
        <taxon>Sphingomonadales</taxon>
        <taxon>Sphingomonadaceae</taxon>
        <taxon>Novosphingobium</taxon>
    </lineage>
</organism>
<evidence type="ECO:0000313" key="14">
    <source>
        <dbReference type="EMBL" id="GEO01599.1"/>
    </source>
</evidence>
<dbReference type="Gene3D" id="3.40.50.880">
    <property type="match status" value="1"/>
</dbReference>
<accession>A0A512APG2</accession>
<feature type="binding site" evidence="10">
    <location>
        <position position="103"/>
    </location>
    <ligand>
        <name>substrate</name>
    </ligand>
</feature>
<dbReference type="GO" id="GO:0009341">
    <property type="term" value="C:beta-galactosidase complex"/>
    <property type="evidence" value="ECO:0007669"/>
    <property type="project" value="InterPro"/>
</dbReference>
<comment type="caution">
    <text evidence="14">The sequence shown here is derived from an EMBL/GenBank/DDBJ whole genome shotgun (WGS) entry which is preliminary data.</text>
</comment>
<keyword evidence="6" id="KW-0862">Zinc</keyword>
<name>A0A512APG2_9SPHN</name>
<feature type="domain" description="Beta-galactosidase trimerisation" evidence="12">
    <location>
        <begin position="402"/>
        <end position="594"/>
    </location>
</feature>
<dbReference type="OrthoDB" id="9800974at2"/>
<evidence type="ECO:0000256" key="8">
    <source>
        <dbReference type="PIRNR" id="PIRNR001084"/>
    </source>
</evidence>
<dbReference type="SUPFAM" id="SSF51445">
    <property type="entry name" value="(Trans)glycosidases"/>
    <property type="match status" value="1"/>
</dbReference>
<dbReference type="InterPro" id="IPR013529">
    <property type="entry name" value="Glyco_hydro_42_N"/>
</dbReference>
<dbReference type="GO" id="GO:0004565">
    <property type="term" value="F:beta-galactosidase activity"/>
    <property type="evidence" value="ECO:0007669"/>
    <property type="project" value="UniProtKB-EC"/>
</dbReference>
<dbReference type="GO" id="GO:0046872">
    <property type="term" value="F:metal ion binding"/>
    <property type="evidence" value="ECO:0007669"/>
    <property type="project" value="UniProtKB-KW"/>
</dbReference>
<keyword evidence="5 8" id="KW-0378">Hydrolase</keyword>
<feature type="active site" description="Proton donor" evidence="9">
    <location>
        <position position="142"/>
    </location>
</feature>
<dbReference type="PIRSF" id="PIRSF001084">
    <property type="entry name" value="B-galactosidase"/>
    <property type="match status" value="1"/>
</dbReference>
<evidence type="ECO:0000256" key="3">
    <source>
        <dbReference type="ARBA" id="ARBA00012756"/>
    </source>
</evidence>
<keyword evidence="7 8" id="KW-0326">Glycosidase</keyword>
<evidence type="ECO:0000256" key="4">
    <source>
        <dbReference type="ARBA" id="ARBA00022723"/>
    </source>
</evidence>
<evidence type="ECO:0000259" key="12">
    <source>
        <dbReference type="Pfam" id="PF08532"/>
    </source>
</evidence>
<evidence type="ECO:0000259" key="11">
    <source>
        <dbReference type="Pfam" id="PF02449"/>
    </source>
</evidence>
<dbReference type="InterPro" id="IPR013738">
    <property type="entry name" value="Beta_galactosidase_Trimer"/>
</dbReference>
<keyword evidence="4" id="KW-0479">Metal-binding</keyword>
<dbReference type="InterPro" id="IPR003476">
    <property type="entry name" value="Glyco_hydro_42"/>
</dbReference>
<dbReference type="SUPFAM" id="SSF52317">
    <property type="entry name" value="Class I glutamine amidotransferase-like"/>
    <property type="match status" value="1"/>
</dbReference>
<dbReference type="InterPro" id="IPR017853">
    <property type="entry name" value="GH"/>
</dbReference>
<dbReference type="CDD" id="cd03143">
    <property type="entry name" value="A4_beta-galactosidase_middle_domain"/>
    <property type="match status" value="1"/>
</dbReference>
<dbReference type="PANTHER" id="PTHR36447:SF2">
    <property type="entry name" value="BETA-GALACTOSIDASE YESZ"/>
    <property type="match status" value="1"/>
</dbReference>
<evidence type="ECO:0000313" key="15">
    <source>
        <dbReference type="Proteomes" id="UP000321464"/>
    </source>
</evidence>
<evidence type="ECO:0000256" key="7">
    <source>
        <dbReference type="ARBA" id="ARBA00023295"/>
    </source>
</evidence>
<comment type="similarity">
    <text evidence="2 8">Belongs to the glycosyl hydrolase 42 family.</text>
</comment>
<dbReference type="InterPro" id="IPR029062">
    <property type="entry name" value="Class_I_gatase-like"/>
</dbReference>
<dbReference type="AlphaFoldDB" id="A0A512APG2"/>